<dbReference type="PANTHER" id="PTHR43731:SF14">
    <property type="entry name" value="PRESENILIN-ASSOCIATED RHOMBOID-LIKE PROTEIN, MITOCHONDRIAL"/>
    <property type="match status" value="1"/>
</dbReference>
<name>Q75EI7_EREGS</name>
<evidence type="ECO:0000313" key="9">
    <source>
        <dbReference type="EMBL" id="AAS50457.2"/>
    </source>
</evidence>
<dbReference type="PANTHER" id="PTHR43731">
    <property type="entry name" value="RHOMBOID PROTEASE"/>
    <property type="match status" value="1"/>
</dbReference>
<keyword evidence="10" id="KW-1185">Reference proteome</keyword>
<dbReference type="InterPro" id="IPR035952">
    <property type="entry name" value="Rhomboid-like_sf"/>
</dbReference>
<feature type="transmembrane region" description="Helical" evidence="7">
    <location>
        <begin position="266"/>
        <end position="287"/>
    </location>
</feature>
<dbReference type="STRING" id="284811.Q75EI7"/>
<comment type="similarity">
    <text evidence="2">Belongs to the peptidase S54 family.</text>
</comment>
<accession>Q75EI7</accession>
<evidence type="ECO:0000256" key="2">
    <source>
        <dbReference type="ARBA" id="ARBA00009045"/>
    </source>
</evidence>
<dbReference type="AlphaFoldDB" id="Q75EI7"/>
<feature type="transmembrane region" description="Helical" evidence="7">
    <location>
        <begin position="235"/>
        <end position="259"/>
    </location>
</feature>
<reference evidence="9 10" key="1">
    <citation type="journal article" date="2004" name="Science">
        <title>The Ashbya gossypii genome as a tool for mapping the ancient Saccharomyces cerevisiae genome.</title>
        <authorList>
            <person name="Dietrich F.S."/>
            <person name="Voegeli S."/>
            <person name="Brachat S."/>
            <person name="Lerch A."/>
            <person name="Gates K."/>
            <person name="Steiner S."/>
            <person name="Mohr C."/>
            <person name="Pohlmann R."/>
            <person name="Luedi P."/>
            <person name="Choi S."/>
            <person name="Wing R.A."/>
            <person name="Flavier A."/>
            <person name="Gaffney T.D."/>
            <person name="Philippsen P."/>
        </authorList>
    </citation>
    <scope>NUCLEOTIDE SEQUENCE [LARGE SCALE GENOMIC DNA]</scope>
    <source>
        <strain evidence="10">ATCC 10895 / CBS 109.51 / FGSC 9923 / NRRL Y-1056</strain>
    </source>
</reference>
<dbReference type="GO" id="GO:0010821">
    <property type="term" value="P:regulation of mitochondrion organization"/>
    <property type="evidence" value="ECO:0007669"/>
    <property type="project" value="EnsemblFungi"/>
</dbReference>
<evidence type="ECO:0000313" key="10">
    <source>
        <dbReference type="Proteomes" id="UP000000591"/>
    </source>
</evidence>
<proteinExistence type="inferred from homology"/>
<dbReference type="FunCoup" id="Q75EI7">
    <property type="interactions" value="654"/>
</dbReference>
<dbReference type="GeneID" id="4618513"/>
<evidence type="ECO:0000256" key="7">
    <source>
        <dbReference type="SAM" id="Phobius"/>
    </source>
</evidence>
<dbReference type="Proteomes" id="UP000000591">
    <property type="component" value="Chromosome I"/>
</dbReference>
<dbReference type="GO" id="GO:0005743">
    <property type="term" value="C:mitochondrial inner membrane"/>
    <property type="evidence" value="ECO:0007669"/>
    <property type="project" value="EnsemblFungi"/>
</dbReference>
<evidence type="ECO:0000256" key="1">
    <source>
        <dbReference type="ARBA" id="ARBA00004141"/>
    </source>
</evidence>
<feature type="transmembrane region" description="Helical" evidence="7">
    <location>
        <begin position="299"/>
        <end position="317"/>
    </location>
</feature>
<dbReference type="GO" id="GO:0006465">
    <property type="term" value="P:signal peptide processing"/>
    <property type="evidence" value="ECO:0000318"/>
    <property type="project" value="GO_Central"/>
</dbReference>
<dbReference type="EMBL" id="AE016814">
    <property type="protein sequence ID" value="AAS50457.2"/>
    <property type="molecule type" value="Genomic_DNA"/>
</dbReference>
<dbReference type="MEROPS" id="S54.007"/>
<reference evidence="10" key="2">
    <citation type="journal article" date="2013" name="G3 (Bethesda)">
        <title>Genomes of Ashbya fungi isolated from insects reveal four mating-type loci, numerous translocations, lack of transposons, and distinct gene duplications.</title>
        <authorList>
            <person name="Dietrich F.S."/>
            <person name="Voegeli S."/>
            <person name="Kuo S."/>
            <person name="Philippsen P."/>
        </authorList>
    </citation>
    <scope>GENOME REANNOTATION</scope>
    <source>
        <strain evidence="10">ATCC 10895 / CBS 109.51 / FGSC 9923 / NRRL Y-1056</strain>
    </source>
</reference>
<evidence type="ECO:0000256" key="3">
    <source>
        <dbReference type="ARBA" id="ARBA00022692"/>
    </source>
</evidence>
<keyword evidence="3 7" id="KW-0812">Transmembrane</keyword>
<evidence type="ECO:0000256" key="4">
    <source>
        <dbReference type="ARBA" id="ARBA00022801"/>
    </source>
</evidence>
<dbReference type="GO" id="GO:0004252">
    <property type="term" value="F:serine-type endopeptidase activity"/>
    <property type="evidence" value="ECO:0000318"/>
    <property type="project" value="GO_Central"/>
</dbReference>
<feature type="domain" description="Peptidase S54 rhomboid" evidence="8">
    <location>
        <begin position="172"/>
        <end position="318"/>
    </location>
</feature>
<evidence type="ECO:0000256" key="5">
    <source>
        <dbReference type="ARBA" id="ARBA00022989"/>
    </source>
</evidence>
<dbReference type="eggNOG" id="KOG2980">
    <property type="taxonomic scope" value="Eukaryota"/>
</dbReference>
<dbReference type="InterPro" id="IPR022764">
    <property type="entry name" value="Peptidase_S54_rhomboid_dom"/>
</dbReference>
<dbReference type="Pfam" id="PF01694">
    <property type="entry name" value="Rhomboid"/>
    <property type="match status" value="1"/>
</dbReference>
<dbReference type="RefSeq" id="NP_982633.2">
    <property type="nucleotide sequence ID" value="NM_207986.2"/>
</dbReference>
<dbReference type="Gene3D" id="1.20.1540.10">
    <property type="entry name" value="Rhomboid-like"/>
    <property type="match status" value="1"/>
</dbReference>
<dbReference type="OrthoDB" id="10260614at2759"/>
<feature type="transmembrane region" description="Helical" evidence="7">
    <location>
        <begin position="131"/>
        <end position="149"/>
    </location>
</feature>
<protein>
    <submittedName>
        <fullName evidence="9">AAR092Wp</fullName>
    </submittedName>
</protein>
<dbReference type="OMA" id="LWYPRIA"/>
<dbReference type="SUPFAM" id="SSF144091">
    <property type="entry name" value="Rhomboid-like"/>
    <property type="match status" value="1"/>
</dbReference>
<gene>
    <name evidence="9" type="ORF">AGOS_AAR092W</name>
</gene>
<dbReference type="FunFam" id="1.20.1540.10:FF:000012">
    <property type="entry name" value="Rhomboid family protein"/>
    <property type="match status" value="1"/>
</dbReference>
<keyword evidence="6 7" id="KW-0472">Membrane</keyword>
<sequence>MSLSTFTRSYGRCFFLSNAIHLQVRPVQASVPFRNVFTPLLAKLNPVPSTALARAVRNFSSTTSKSNLGGYFGGPQSKYTRLNRFQQYSPGHPNNQLLRITGWGLLFMTGTFFGTPFLFDLPPFSYFKAHPAHLTYAIIGLNCVVFGLWQRPRFWLPLQRYALLQKDHIYSKWSLIGSAFSHQEFWHFGMNMICLWSFGTSLAMSLGPANFASLYMNSALGASLFSLWYPRIARIALMGPSLGASGALFGMFAMFSYLAPNSKIMLFFLPIPIDAWVGFLGMTTWNLAGCVFRWGTFDYAAHVGGTAMGLLYGWWMSRKIQQQRRARRLISFPRF</sequence>
<keyword evidence="5 7" id="KW-1133">Transmembrane helix</keyword>
<feature type="transmembrane region" description="Helical" evidence="7">
    <location>
        <begin position="193"/>
        <end position="215"/>
    </location>
</feature>
<comment type="subcellular location">
    <subcellularLocation>
        <location evidence="1">Membrane</location>
        <topology evidence="1">Multi-pass membrane protein</topology>
    </subcellularLocation>
</comment>
<keyword evidence="4" id="KW-0378">Hydrolase</keyword>
<dbReference type="InterPro" id="IPR050925">
    <property type="entry name" value="Rhomboid_protease_S54"/>
</dbReference>
<dbReference type="HOGENOM" id="CLU_034022_2_1_1"/>
<dbReference type="KEGG" id="ago:AGOS_AAR092W"/>
<organism evidence="9 10">
    <name type="scientific">Eremothecium gossypii (strain ATCC 10895 / CBS 109.51 / FGSC 9923 / NRRL Y-1056)</name>
    <name type="common">Yeast</name>
    <name type="synonym">Ashbya gossypii</name>
    <dbReference type="NCBI Taxonomy" id="284811"/>
    <lineage>
        <taxon>Eukaryota</taxon>
        <taxon>Fungi</taxon>
        <taxon>Dikarya</taxon>
        <taxon>Ascomycota</taxon>
        <taxon>Saccharomycotina</taxon>
        <taxon>Saccharomycetes</taxon>
        <taxon>Saccharomycetales</taxon>
        <taxon>Saccharomycetaceae</taxon>
        <taxon>Eremothecium</taxon>
    </lineage>
</organism>
<dbReference type="InParanoid" id="Q75EI7"/>
<evidence type="ECO:0000256" key="6">
    <source>
        <dbReference type="ARBA" id="ARBA00023136"/>
    </source>
</evidence>
<evidence type="ECO:0000259" key="8">
    <source>
        <dbReference type="Pfam" id="PF01694"/>
    </source>
</evidence>
<feature type="transmembrane region" description="Helical" evidence="7">
    <location>
        <begin position="97"/>
        <end position="119"/>
    </location>
</feature>